<proteinExistence type="predicted"/>
<protein>
    <submittedName>
        <fullName evidence="2">Uncharacterized protein</fullName>
    </submittedName>
</protein>
<dbReference type="RefSeq" id="WP_216458144.1">
    <property type="nucleotide sequence ID" value="NZ_JAHLQL010000015.1"/>
</dbReference>
<comment type="caution">
    <text evidence="2">The sequence shown here is derived from an EMBL/GenBank/DDBJ whole genome shotgun (WGS) entry which is preliminary data.</text>
</comment>
<name>A0ABS6F4Q2_9CLOT</name>
<organism evidence="2 3">
    <name type="scientific">Clostridium simiarum</name>
    <dbReference type="NCBI Taxonomy" id="2841506"/>
    <lineage>
        <taxon>Bacteria</taxon>
        <taxon>Bacillati</taxon>
        <taxon>Bacillota</taxon>
        <taxon>Clostridia</taxon>
        <taxon>Eubacteriales</taxon>
        <taxon>Clostridiaceae</taxon>
        <taxon>Clostridium</taxon>
    </lineage>
</organism>
<evidence type="ECO:0000313" key="2">
    <source>
        <dbReference type="EMBL" id="MBU5593507.1"/>
    </source>
</evidence>
<reference evidence="2 3" key="1">
    <citation type="submission" date="2021-06" db="EMBL/GenBank/DDBJ databases">
        <authorList>
            <person name="Sun Q."/>
            <person name="Li D."/>
        </authorList>
    </citation>
    <scope>NUCLEOTIDE SEQUENCE [LARGE SCALE GENOMIC DNA]</scope>
    <source>
        <strain evidence="2 3">MSJ-4</strain>
    </source>
</reference>
<evidence type="ECO:0000313" key="3">
    <source>
        <dbReference type="Proteomes" id="UP000736583"/>
    </source>
</evidence>
<sequence length="71" mass="8729">MESKFFYWNLSYKRKIYRTIGSLPIIMLVPIVLYWGEINKYANILISSMNFFIWIAQLVYNYKKYKCEENK</sequence>
<gene>
    <name evidence="2" type="ORF">KQI89_17360</name>
</gene>
<feature type="transmembrane region" description="Helical" evidence="1">
    <location>
        <begin position="16"/>
        <end position="35"/>
    </location>
</feature>
<keyword evidence="3" id="KW-1185">Reference proteome</keyword>
<evidence type="ECO:0000256" key="1">
    <source>
        <dbReference type="SAM" id="Phobius"/>
    </source>
</evidence>
<dbReference type="Proteomes" id="UP000736583">
    <property type="component" value="Unassembled WGS sequence"/>
</dbReference>
<dbReference type="EMBL" id="JAHLQL010000015">
    <property type="protein sequence ID" value="MBU5593507.1"/>
    <property type="molecule type" value="Genomic_DNA"/>
</dbReference>
<feature type="transmembrane region" description="Helical" evidence="1">
    <location>
        <begin position="41"/>
        <end position="62"/>
    </location>
</feature>
<keyword evidence="1" id="KW-0812">Transmembrane</keyword>
<accession>A0ABS6F4Q2</accession>
<keyword evidence="1" id="KW-0472">Membrane</keyword>
<keyword evidence="1" id="KW-1133">Transmembrane helix</keyword>